<dbReference type="Proteomes" id="UP000622860">
    <property type="component" value="Unassembled WGS sequence"/>
</dbReference>
<dbReference type="EMBL" id="BMFR01000019">
    <property type="protein sequence ID" value="GGG85143.1"/>
    <property type="molecule type" value="Genomic_DNA"/>
</dbReference>
<keyword evidence="2" id="KW-1185">Reference proteome</keyword>
<comment type="caution">
    <text evidence="1">The sequence shown here is derived from an EMBL/GenBank/DDBJ whole genome shotgun (WGS) entry which is preliminary data.</text>
</comment>
<evidence type="ECO:0000313" key="1">
    <source>
        <dbReference type="EMBL" id="GGG85143.1"/>
    </source>
</evidence>
<evidence type="ECO:0000313" key="2">
    <source>
        <dbReference type="Proteomes" id="UP000622860"/>
    </source>
</evidence>
<evidence type="ECO:0008006" key="3">
    <source>
        <dbReference type="Google" id="ProtNLM"/>
    </source>
</evidence>
<name>A0A917HN63_9BACI</name>
<proteinExistence type="predicted"/>
<gene>
    <name evidence="1" type="ORF">GCM10011398_33610</name>
</gene>
<sequence length="65" mass="7277">MKQRKKQSGKKWREKIYASAKGKTLELAVGSGMNFAYFPKSIEYTGIDFSPIMLEMRGGSKGAKN</sequence>
<dbReference type="AlphaFoldDB" id="A0A917HN63"/>
<reference evidence="1" key="1">
    <citation type="journal article" date="2014" name="Int. J. Syst. Evol. Microbiol.">
        <title>Complete genome sequence of Corynebacterium casei LMG S-19264T (=DSM 44701T), isolated from a smear-ripened cheese.</title>
        <authorList>
            <consortium name="US DOE Joint Genome Institute (JGI-PGF)"/>
            <person name="Walter F."/>
            <person name="Albersmeier A."/>
            <person name="Kalinowski J."/>
            <person name="Ruckert C."/>
        </authorList>
    </citation>
    <scope>NUCLEOTIDE SEQUENCE</scope>
    <source>
        <strain evidence="1">CGMCC 1.12754</strain>
    </source>
</reference>
<organism evidence="1 2">
    <name type="scientific">Virgibacillus oceani</name>
    <dbReference type="NCBI Taxonomy" id="1479511"/>
    <lineage>
        <taxon>Bacteria</taxon>
        <taxon>Bacillati</taxon>
        <taxon>Bacillota</taxon>
        <taxon>Bacilli</taxon>
        <taxon>Bacillales</taxon>
        <taxon>Bacillaceae</taxon>
        <taxon>Virgibacillus</taxon>
    </lineage>
</organism>
<accession>A0A917HN63</accession>
<reference evidence="1" key="2">
    <citation type="submission" date="2020-09" db="EMBL/GenBank/DDBJ databases">
        <authorList>
            <person name="Sun Q."/>
            <person name="Zhou Y."/>
        </authorList>
    </citation>
    <scope>NUCLEOTIDE SEQUENCE</scope>
    <source>
        <strain evidence="1">CGMCC 1.12754</strain>
    </source>
</reference>
<dbReference type="RefSeq" id="WP_188456527.1">
    <property type="nucleotide sequence ID" value="NZ_BMFR01000019.1"/>
</dbReference>
<protein>
    <recommendedName>
        <fullName evidence="3">Methyltransferase type 11 domain-containing protein</fullName>
    </recommendedName>
</protein>